<dbReference type="SMART" id="SM00647">
    <property type="entry name" value="IBR"/>
    <property type="match status" value="1"/>
</dbReference>
<evidence type="ECO:0000256" key="12">
    <source>
        <dbReference type="ARBA" id="ARBA00022833"/>
    </source>
</evidence>
<dbReference type="InterPro" id="IPR044066">
    <property type="entry name" value="TRIAD_supradom"/>
</dbReference>
<evidence type="ECO:0000256" key="10">
    <source>
        <dbReference type="ARBA" id="ARBA00022771"/>
    </source>
</evidence>
<sequence>MDLLSLKEHNTRSLLIHYRWDVEKLLTVLVEKGKDELCAEAGVTILEHEELVSTLIMCTICFEEVPANSATTMDCGHIFCNSCWTEHFIIKINEGQSRRIICMAHKCNVICDEEIVRLLVSARDPNLADKFDRFLLESYIEDNRKVKWCPSVPHCGNAIRIDDNDLCEVECACGLTFCFKCSSEAHSPCSCLMWELWSKKCQDESETVNWMTVHTKPCPKCFKPVEKNGGCNLVSCICGQPFWYEYIENDLLGSLKWTSHSIAPYMSDGAGKASELTDCQGL</sequence>
<comment type="function">
    <text evidence="3">Might act as an E3 ubiquitin-protein ligase, or as part of E3 complex, which accepts ubiquitin from specific E2 ubiquitin-conjugating enzymes and then transfers it to substrates.</text>
</comment>
<proteinExistence type="inferred from homology"/>
<dbReference type="GO" id="GO:0016567">
    <property type="term" value="P:protein ubiquitination"/>
    <property type="evidence" value="ECO:0007669"/>
    <property type="project" value="InterPro"/>
</dbReference>
<dbReference type="PANTHER" id="PTHR11685">
    <property type="entry name" value="RBR FAMILY RING FINGER AND IBR DOMAIN-CONTAINING"/>
    <property type="match status" value="1"/>
</dbReference>
<dbReference type="InterPro" id="IPR013083">
    <property type="entry name" value="Znf_RING/FYVE/PHD"/>
</dbReference>
<keyword evidence="17" id="KW-1185">Reference proteome</keyword>
<evidence type="ECO:0000256" key="2">
    <source>
        <dbReference type="ARBA" id="ARBA00001947"/>
    </source>
</evidence>
<dbReference type="Pfam" id="PF19422">
    <property type="entry name" value="Ariadne"/>
    <property type="match status" value="1"/>
</dbReference>
<keyword evidence="9" id="KW-0677">Repeat</keyword>
<evidence type="ECO:0000313" key="17">
    <source>
        <dbReference type="Proteomes" id="UP001187192"/>
    </source>
</evidence>
<dbReference type="EMBL" id="BTGU01000005">
    <property type="protein sequence ID" value="GMN35400.1"/>
    <property type="molecule type" value="Genomic_DNA"/>
</dbReference>
<evidence type="ECO:0000259" key="15">
    <source>
        <dbReference type="PROSITE" id="PS51873"/>
    </source>
</evidence>
<dbReference type="Proteomes" id="UP001187192">
    <property type="component" value="Unassembled WGS sequence"/>
</dbReference>
<evidence type="ECO:0000256" key="6">
    <source>
        <dbReference type="ARBA" id="ARBA00012251"/>
    </source>
</evidence>
<dbReference type="FunFam" id="3.30.40.10:FF:000019">
    <property type="entry name" value="RBR-type E3 ubiquitin transferase"/>
    <property type="match status" value="1"/>
</dbReference>
<comment type="similarity">
    <text evidence="5">Belongs to the RBR family. Ariadne subfamily.</text>
</comment>
<comment type="caution">
    <text evidence="16">The sequence shown here is derived from an EMBL/GenBank/DDBJ whole genome shotgun (WGS) entry which is preliminary data.</text>
</comment>
<dbReference type="PROSITE" id="PS50089">
    <property type="entry name" value="ZF_RING_2"/>
    <property type="match status" value="1"/>
</dbReference>
<dbReference type="SUPFAM" id="SSF57850">
    <property type="entry name" value="RING/U-box"/>
    <property type="match status" value="3"/>
</dbReference>
<keyword evidence="7" id="KW-0808">Transferase</keyword>
<feature type="domain" description="RING-type" evidence="14">
    <location>
        <begin position="58"/>
        <end position="106"/>
    </location>
</feature>
<dbReference type="EC" id="2.3.2.31" evidence="6"/>
<keyword evidence="11" id="KW-0833">Ubl conjugation pathway</keyword>
<dbReference type="CDD" id="cd20346">
    <property type="entry name" value="BRcat_RBR_ANKIB1"/>
    <property type="match status" value="1"/>
</dbReference>
<dbReference type="CDD" id="cd16773">
    <property type="entry name" value="RING-HC_RBR_TRIAD1"/>
    <property type="match status" value="1"/>
</dbReference>
<evidence type="ECO:0000256" key="11">
    <source>
        <dbReference type="ARBA" id="ARBA00022786"/>
    </source>
</evidence>
<protein>
    <recommendedName>
        <fullName evidence="6">RBR-type E3 ubiquitin transferase</fullName>
        <ecNumber evidence="6">2.3.2.31</ecNumber>
    </recommendedName>
</protein>
<dbReference type="InterPro" id="IPR031127">
    <property type="entry name" value="E3_UB_ligase_RBR"/>
</dbReference>
<dbReference type="InterPro" id="IPR002867">
    <property type="entry name" value="IBR_dom"/>
</dbReference>
<evidence type="ECO:0000256" key="1">
    <source>
        <dbReference type="ARBA" id="ARBA00001798"/>
    </source>
</evidence>
<gene>
    <name evidence="16" type="ORF">TIFTF001_005271</name>
</gene>
<evidence type="ECO:0000256" key="13">
    <source>
        <dbReference type="PROSITE-ProRule" id="PRU00175"/>
    </source>
</evidence>
<dbReference type="Pfam" id="PF01485">
    <property type="entry name" value="IBR"/>
    <property type="match status" value="1"/>
</dbReference>
<dbReference type="InterPro" id="IPR001841">
    <property type="entry name" value="Znf_RING"/>
</dbReference>
<evidence type="ECO:0000256" key="9">
    <source>
        <dbReference type="ARBA" id="ARBA00022737"/>
    </source>
</evidence>
<dbReference type="InterPro" id="IPR045840">
    <property type="entry name" value="Ariadne"/>
</dbReference>
<comment type="pathway">
    <text evidence="4">Protein modification; protein ubiquitination.</text>
</comment>
<keyword evidence="12" id="KW-0862">Zinc</keyword>
<dbReference type="PROSITE" id="PS51873">
    <property type="entry name" value="TRIAD"/>
    <property type="match status" value="1"/>
</dbReference>
<evidence type="ECO:0000313" key="16">
    <source>
        <dbReference type="EMBL" id="GMN35400.1"/>
    </source>
</evidence>
<comment type="cofactor">
    <cofactor evidence="2">
        <name>Zn(2+)</name>
        <dbReference type="ChEBI" id="CHEBI:29105"/>
    </cofactor>
</comment>
<evidence type="ECO:0000256" key="3">
    <source>
        <dbReference type="ARBA" id="ARBA00003976"/>
    </source>
</evidence>
<dbReference type="Gene3D" id="3.30.40.10">
    <property type="entry name" value="Zinc/RING finger domain, C3HC4 (zinc finger)"/>
    <property type="match status" value="1"/>
</dbReference>
<feature type="domain" description="RING-type" evidence="15">
    <location>
        <begin position="54"/>
        <end position="266"/>
    </location>
</feature>
<evidence type="ECO:0000256" key="5">
    <source>
        <dbReference type="ARBA" id="ARBA00005884"/>
    </source>
</evidence>
<keyword evidence="10 13" id="KW-0863">Zinc-finger</keyword>
<keyword evidence="8" id="KW-0479">Metal-binding</keyword>
<evidence type="ECO:0000259" key="14">
    <source>
        <dbReference type="PROSITE" id="PS50089"/>
    </source>
</evidence>
<accession>A0AA87ZNA1</accession>
<evidence type="ECO:0000256" key="8">
    <source>
        <dbReference type="ARBA" id="ARBA00022723"/>
    </source>
</evidence>
<evidence type="ECO:0000256" key="7">
    <source>
        <dbReference type="ARBA" id="ARBA00022679"/>
    </source>
</evidence>
<dbReference type="Gene3D" id="1.20.120.1750">
    <property type="match status" value="1"/>
</dbReference>
<organism evidence="16 17">
    <name type="scientific">Ficus carica</name>
    <name type="common">Common fig</name>
    <dbReference type="NCBI Taxonomy" id="3494"/>
    <lineage>
        <taxon>Eukaryota</taxon>
        <taxon>Viridiplantae</taxon>
        <taxon>Streptophyta</taxon>
        <taxon>Embryophyta</taxon>
        <taxon>Tracheophyta</taxon>
        <taxon>Spermatophyta</taxon>
        <taxon>Magnoliopsida</taxon>
        <taxon>eudicotyledons</taxon>
        <taxon>Gunneridae</taxon>
        <taxon>Pentapetalae</taxon>
        <taxon>rosids</taxon>
        <taxon>fabids</taxon>
        <taxon>Rosales</taxon>
        <taxon>Moraceae</taxon>
        <taxon>Ficeae</taxon>
        <taxon>Ficus</taxon>
    </lineage>
</organism>
<reference evidence="16" key="1">
    <citation type="submission" date="2023-07" db="EMBL/GenBank/DDBJ databases">
        <title>draft genome sequence of fig (Ficus carica).</title>
        <authorList>
            <person name="Takahashi T."/>
            <person name="Nishimura K."/>
        </authorList>
    </citation>
    <scope>NUCLEOTIDE SEQUENCE</scope>
</reference>
<comment type="catalytic activity">
    <reaction evidence="1">
        <text>[E2 ubiquitin-conjugating enzyme]-S-ubiquitinyl-L-cysteine + [acceptor protein]-L-lysine = [E2 ubiquitin-conjugating enzyme]-L-cysteine + [acceptor protein]-N(6)-ubiquitinyl-L-lysine.</text>
        <dbReference type="EC" id="2.3.2.31"/>
    </reaction>
</comment>
<name>A0AA87ZNA1_FICCA</name>
<dbReference type="GO" id="GO:0061630">
    <property type="term" value="F:ubiquitin protein ligase activity"/>
    <property type="evidence" value="ECO:0007669"/>
    <property type="project" value="UniProtKB-EC"/>
</dbReference>
<dbReference type="AlphaFoldDB" id="A0AA87ZNA1"/>
<evidence type="ECO:0000256" key="4">
    <source>
        <dbReference type="ARBA" id="ARBA00004906"/>
    </source>
</evidence>
<dbReference type="GO" id="GO:0008270">
    <property type="term" value="F:zinc ion binding"/>
    <property type="evidence" value="ECO:0007669"/>
    <property type="project" value="UniProtKB-KW"/>
</dbReference>